<proteinExistence type="predicted"/>
<protein>
    <submittedName>
        <fullName evidence="1">Uncharacterized protein</fullName>
    </submittedName>
</protein>
<dbReference type="Proteomes" id="UP000249579">
    <property type="component" value="Plasmid pZKMB2"/>
</dbReference>
<evidence type="ECO:0000313" key="2">
    <source>
        <dbReference type="Proteomes" id="UP000249579"/>
    </source>
</evidence>
<gene>
    <name evidence="1" type="ORF">BHX94_12455</name>
</gene>
<keyword evidence="1" id="KW-0614">Plasmid</keyword>
<accession>A0A327ZZ85</accession>
<comment type="caution">
    <text evidence="1">The sequence shown here is derived from an EMBL/GenBank/DDBJ whole genome shotgun (WGS) entry which is preliminary data.</text>
</comment>
<dbReference type="EMBL" id="PZJG01000031">
    <property type="protein sequence ID" value="RAK47663.1"/>
    <property type="molecule type" value="Genomic_DNA"/>
</dbReference>
<sequence>MAGFVEPKKIAIKRDRQERKKSKDKSIDLTVLSVMPYKQITQEGYLMLDDNTYLEMYQFETHALSTINEDENSGLMIKLANFYRINIEDLKIISFKYPSDTEEQQNYWLHKYETTSNPLQKQYCHEQIRRLQLSAKSHKEMDHYCFVYAETKRSMDVMKENIRQTNNGLLKRKSLSAKKKENVLFQLNNMNTQYL</sequence>
<evidence type="ECO:0000313" key="1">
    <source>
        <dbReference type="EMBL" id="RAK47663.1"/>
    </source>
</evidence>
<organism evidence="1 2">
    <name type="scientific">Macrococcoides bohemicum</name>
    <dbReference type="NCBI Taxonomy" id="1903056"/>
    <lineage>
        <taxon>Bacteria</taxon>
        <taxon>Bacillati</taxon>
        <taxon>Bacillota</taxon>
        <taxon>Bacilli</taxon>
        <taxon>Bacillales</taxon>
        <taxon>Staphylococcaceae</taxon>
        <taxon>Macrococcoides</taxon>
    </lineage>
</organism>
<name>A0A327ZZ85_9STAP</name>
<dbReference type="RefSeq" id="WP_111744462.1">
    <property type="nucleotide sequence ID" value="NZ_CM009973.1"/>
</dbReference>
<reference evidence="1 2" key="1">
    <citation type="journal article" date="2018" name="Front. Microbiol.">
        <title>Description and Comparative Genomics of Macrococcus caseolyticus subsp. hominis subsp. nov., Macrococcus goetzii sp. nov., Macrococcus epidermidis sp. nov., and Macrococcus bohemicus sp. nov., Novel Macrococci From Human Clinical Material With Virulence Potential and Suspected Uptake of Foreign DNA by Natural Transformation.</title>
        <authorList>
            <person name="Maslanova I."/>
            <person name="Wertheimer Z."/>
            <person name="Sedlacek I."/>
            <person name="Svec P."/>
            <person name="Indrakova A."/>
            <person name="Kovarovic V."/>
            <person name="Schumann P."/>
            <person name="Sproer C."/>
            <person name="Kralova S."/>
            <person name="Sedo O."/>
            <person name="Kristofova L."/>
            <person name="Vrbovska V."/>
            <person name="Fuzik T."/>
            <person name="Petras P."/>
            <person name="Zdrahal Z."/>
            <person name="Ruzickova V."/>
            <person name="Doskar J."/>
            <person name="Pantucek R."/>
        </authorList>
    </citation>
    <scope>NUCLEOTIDE SEQUENCE [LARGE SCALE GENOMIC DNA]</scope>
    <source>
        <strain evidence="1 2">03/115</strain>
        <plasmid evidence="1">pZKMB2</plasmid>
    </source>
</reference>
<dbReference type="OrthoDB" id="2088199at2"/>
<geneLocation type="plasmid" evidence="2">
    <name>pzkmb2</name>
</geneLocation>
<dbReference type="AlphaFoldDB" id="A0A327ZZ85"/>